<evidence type="ECO:0000256" key="1">
    <source>
        <dbReference type="SAM" id="MobiDB-lite"/>
    </source>
</evidence>
<comment type="caution">
    <text evidence="2">The sequence shown here is derived from an EMBL/GenBank/DDBJ whole genome shotgun (WGS) entry which is preliminary data.</text>
</comment>
<feature type="compositionally biased region" description="Polar residues" evidence="1">
    <location>
        <begin position="184"/>
        <end position="205"/>
    </location>
</feature>
<dbReference type="AlphaFoldDB" id="K0SJ15"/>
<name>K0SJ15_THAOC</name>
<evidence type="ECO:0000313" key="3">
    <source>
        <dbReference type="Proteomes" id="UP000266841"/>
    </source>
</evidence>
<reference evidence="2 3" key="1">
    <citation type="journal article" date="2012" name="Genome Biol.">
        <title>Genome and low-iron response of an oceanic diatom adapted to chronic iron limitation.</title>
        <authorList>
            <person name="Lommer M."/>
            <person name="Specht M."/>
            <person name="Roy A.S."/>
            <person name="Kraemer L."/>
            <person name="Andreson R."/>
            <person name="Gutowska M.A."/>
            <person name="Wolf J."/>
            <person name="Bergner S.V."/>
            <person name="Schilhabel M.B."/>
            <person name="Klostermeier U.C."/>
            <person name="Beiko R.G."/>
            <person name="Rosenstiel P."/>
            <person name="Hippler M."/>
            <person name="Laroche J."/>
        </authorList>
    </citation>
    <scope>NUCLEOTIDE SEQUENCE [LARGE SCALE GENOMIC DNA]</scope>
    <source>
        <strain evidence="2 3">CCMP1005</strain>
    </source>
</reference>
<protein>
    <submittedName>
        <fullName evidence="2">Uncharacterized protein</fullName>
    </submittedName>
</protein>
<evidence type="ECO:0000313" key="2">
    <source>
        <dbReference type="EMBL" id="EJK64969.1"/>
    </source>
</evidence>
<feature type="region of interest" description="Disordered" evidence="1">
    <location>
        <begin position="184"/>
        <end position="218"/>
    </location>
</feature>
<accession>K0SJ15</accession>
<proteinExistence type="predicted"/>
<dbReference type="EMBL" id="AGNL01016625">
    <property type="protein sequence ID" value="EJK64969.1"/>
    <property type="molecule type" value="Genomic_DNA"/>
</dbReference>
<gene>
    <name evidence="2" type="ORF">THAOC_14238</name>
</gene>
<feature type="region of interest" description="Disordered" evidence="1">
    <location>
        <begin position="110"/>
        <end position="129"/>
    </location>
</feature>
<sequence>LTTECSSVGIGTGCAHIGQNSVSGLSCPWPYSLSSFNWAARSLQAFLWILRWAFWQSMPQYLTRRQAVQFLSFTPSPPSRPQLAHTSAATAGMQLVAIVADDQSTPAVRTLSVGPVSQSDSSDLRAGSDGQSTLLESASLNVSGAETRDPTPPLLDFLCVFFLLFFSCGRLATQALPYRTDAQATQASSTRESRRTPTPVSTPILESTGRDERFARGPRCRGGCDGTQLALWKKQGPTPPIGVRWRWCPRTH</sequence>
<organism evidence="2 3">
    <name type="scientific">Thalassiosira oceanica</name>
    <name type="common">Marine diatom</name>
    <dbReference type="NCBI Taxonomy" id="159749"/>
    <lineage>
        <taxon>Eukaryota</taxon>
        <taxon>Sar</taxon>
        <taxon>Stramenopiles</taxon>
        <taxon>Ochrophyta</taxon>
        <taxon>Bacillariophyta</taxon>
        <taxon>Coscinodiscophyceae</taxon>
        <taxon>Thalassiosirophycidae</taxon>
        <taxon>Thalassiosirales</taxon>
        <taxon>Thalassiosiraceae</taxon>
        <taxon>Thalassiosira</taxon>
    </lineage>
</organism>
<feature type="non-terminal residue" evidence="2">
    <location>
        <position position="1"/>
    </location>
</feature>
<keyword evidence="3" id="KW-1185">Reference proteome</keyword>
<dbReference type="Proteomes" id="UP000266841">
    <property type="component" value="Unassembled WGS sequence"/>
</dbReference>